<keyword evidence="3" id="KW-0479">Metal-binding</keyword>
<dbReference type="SUPFAM" id="SSF53850">
    <property type="entry name" value="Periplasmic binding protein-like II"/>
    <property type="match status" value="1"/>
</dbReference>
<dbReference type="PROSITE" id="PS51257">
    <property type="entry name" value="PROKAR_LIPOPROTEIN"/>
    <property type="match status" value="1"/>
</dbReference>
<gene>
    <name evidence="5" type="ORF">N791_14575</name>
</gene>
<dbReference type="Gene3D" id="3.40.190.10">
    <property type="entry name" value="Periplasmic binding protein-like II"/>
    <property type="match status" value="2"/>
</dbReference>
<dbReference type="eggNOG" id="COG1840">
    <property type="taxonomic scope" value="Bacteria"/>
</dbReference>
<dbReference type="EMBL" id="AVBH01000070">
    <property type="protein sequence ID" value="KGO98541.1"/>
    <property type="molecule type" value="Genomic_DNA"/>
</dbReference>
<dbReference type="PIRSF" id="PIRSF002825">
    <property type="entry name" value="CfbpA"/>
    <property type="match status" value="1"/>
</dbReference>
<dbReference type="STRING" id="1385515.GCA_000423325_01082"/>
<feature type="binding site" evidence="3">
    <location>
        <position position="250"/>
    </location>
    <ligand>
        <name>Fe cation</name>
        <dbReference type="ChEBI" id="CHEBI:24875"/>
    </ligand>
</feature>
<evidence type="ECO:0000256" key="3">
    <source>
        <dbReference type="PIRSR" id="PIRSR002825-1"/>
    </source>
</evidence>
<comment type="caution">
    <text evidence="5">The sequence shown here is derived from an EMBL/GenBank/DDBJ whole genome shotgun (WGS) entry which is preliminary data.</text>
</comment>
<dbReference type="GO" id="GO:0046872">
    <property type="term" value="F:metal ion binding"/>
    <property type="evidence" value="ECO:0007669"/>
    <property type="project" value="UniProtKB-KW"/>
</dbReference>
<dbReference type="InterPro" id="IPR026045">
    <property type="entry name" value="Ferric-bd"/>
</dbReference>
<evidence type="ECO:0000256" key="4">
    <source>
        <dbReference type="SAM" id="SignalP"/>
    </source>
</evidence>
<reference evidence="5 6" key="1">
    <citation type="submission" date="2013-08" db="EMBL/GenBank/DDBJ databases">
        <title>Genomic analysis of Lysobacter defluvii.</title>
        <authorList>
            <person name="Wang Q."/>
            <person name="Wang G."/>
        </authorList>
    </citation>
    <scope>NUCLEOTIDE SEQUENCE [LARGE SCALE GENOMIC DNA]</scope>
    <source>
        <strain evidence="5 6">IMMIB APB-9</strain>
    </source>
</reference>
<sequence>MRNLLLPAAILLALSLSACSGNDNAPADGADATAAADAGQDAGADAAANGEAGELVVYTSRNEQLVKPLFDRYTEETGVEITYMTDKAPPLMERLKAEGSRTPADVFITVDAGNLWQAANMDLLQPIESEVLEANIPENLQDPENRWFGLSVRARTIIHNPERAPASELSTYEDLADPKWKGRLCLRTSGAVYNQSLVATMMATLGEEETERVVKGWVENLAAPPMGNDNAVIEAIASGRCDVGITNTYYLGRALKQDPELPVTVFWPNQAEGGRGVHVNVSGAGVVKHSDQPEAAQAFIEWLSGGEAQELFAGENLEYPANPEIPMADLISEWGEYRQDLINVSQAGAMQAEAVKLMDRAGYN</sequence>
<feature type="signal peptide" evidence="4">
    <location>
        <begin position="1"/>
        <end position="20"/>
    </location>
</feature>
<dbReference type="AlphaFoldDB" id="A0A0A0MB38"/>
<evidence type="ECO:0000256" key="1">
    <source>
        <dbReference type="ARBA" id="ARBA00008520"/>
    </source>
</evidence>
<dbReference type="PANTHER" id="PTHR30006">
    <property type="entry name" value="THIAMINE-BINDING PERIPLASMIC PROTEIN-RELATED"/>
    <property type="match status" value="1"/>
</dbReference>
<keyword evidence="6" id="KW-1185">Reference proteome</keyword>
<keyword evidence="3" id="KW-0408">Iron</keyword>
<evidence type="ECO:0000256" key="2">
    <source>
        <dbReference type="ARBA" id="ARBA00022729"/>
    </source>
</evidence>
<dbReference type="GO" id="GO:0030288">
    <property type="term" value="C:outer membrane-bounded periplasmic space"/>
    <property type="evidence" value="ECO:0007669"/>
    <property type="project" value="TreeGrafter"/>
</dbReference>
<dbReference type="Pfam" id="PF01547">
    <property type="entry name" value="SBP_bac_1"/>
    <property type="match status" value="1"/>
</dbReference>
<organism evidence="5 6">
    <name type="scientific">Lysobacter defluvii IMMIB APB-9 = DSM 18482</name>
    <dbReference type="NCBI Taxonomy" id="1385515"/>
    <lineage>
        <taxon>Bacteria</taxon>
        <taxon>Pseudomonadati</taxon>
        <taxon>Pseudomonadota</taxon>
        <taxon>Gammaproteobacteria</taxon>
        <taxon>Lysobacterales</taxon>
        <taxon>Lysobacteraceae</taxon>
        <taxon>Novilysobacter</taxon>
    </lineage>
</organism>
<proteinExistence type="inferred from homology"/>
<evidence type="ECO:0000313" key="6">
    <source>
        <dbReference type="Proteomes" id="UP000030003"/>
    </source>
</evidence>
<dbReference type="RefSeq" id="WP_169449568.1">
    <property type="nucleotide sequence ID" value="NZ_AUHT01000006.1"/>
</dbReference>
<protein>
    <submittedName>
        <fullName evidence="5">ABC transporter substrate-binding protein</fullName>
    </submittedName>
</protein>
<name>A0A0A0MB38_9GAMM</name>
<comment type="similarity">
    <text evidence="1">Belongs to the bacterial solute-binding protein 1 family.</text>
</comment>
<feature type="binding site" evidence="3">
    <location>
        <position position="249"/>
    </location>
    <ligand>
        <name>Fe cation</name>
        <dbReference type="ChEBI" id="CHEBI:24875"/>
    </ligand>
</feature>
<dbReference type="PANTHER" id="PTHR30006:SF15">
    <property type="entry name" value="IRON-UTILIZATION PERIPLASMIC PROTEIN"/>
    <property type="match status" value="1"/>
</dbReference>
<dbReference type="Proteomes" id="UP000030003">
    <property type="component" value="Unassembled WGS sequence"/>
</dbReference>
<accession>A0A0A0MB38</accession>
<keyword evidence="2 4" id="KW-0732">Signal</keyword>
<feature type="chain" id="PRO_5001973560" evidence="4">
    <location>
        <begin position="21"/>
        <end position="364"/>
    </location>
</feature>
<evidence type="ECO:0000313" key="5">
    <source>
        <dbReference type="EMBL" id="KGO98541.1"/>
    </source>
</evidence>
<dbReference type="InterPro" id="IPR006059">
    <property type="entry name" value="SBP"/>
</dbReference>